<evidence type="ECO:0000313" key="1">
    <source>
        <dbReference type="EMBL" id="CCQ67655.1"/>
    </source>
</evidence>
<gene>
    <name evidence="1" type="ORF">CWATWH0402_3834</name>
</gene>
<reference evidence="1 2" key="1">
    <citation type="submission" date="2013-01" db="EMBL/GenBank/DDBJ databases">
        <authorList>
            <person name="Bench S."/>
        </authorList>
    </citation>
    <scope>NUCLEOTIDE SEQUENCE [LARGE SCALE GENOMIC DNA]</scope>
    <source>
        <strain evidence="1 2">WH 0402</strain>
    </source>
</reference>
<dbReference type="Proteomes" id="UP000018130">
    <property type="component" value="Unassembled WGS sequence"/>
</dbReference>
<sequence>MITEKPIFNNQKQFLLISSLLDDYYLGRDKDIFFDSLFTFSLLIMIFTEFETYLEFVSEAVISDFSFLFELFDFAEYEGENKPDIFNHILYTFIARYEPQYMDKVQNELDNCKFTPEQQALIWQWVRREIDFVEKPQNSENIDFEEN</sequence>
<dbReference type="AlphaFoldDB" id="T2JQZ6"/>
<organism evidence="1 2">
    <name type="scientific">Crocosphaera watsonii WH 0402</name>
    <dbReference type="NCBI Taxonomy" id="1284629"/>
    <lineage>
        <taxon>Bacteria</taxon>
        <taxon>Bacillati</taxon>
        <taxon>Cyanobacteriota</taxon>
        <taxon>Cyanophyceae</taxon>
        <taxon>Oscillatoriophycideae</taxon>
        <taxon>Chroococcales</taxon>
        <taxon>Aphanothecaceae</taxon>
        <taxon>Crocosphaera</taxon>
    </lineage>
</organism>
<accession>T2JQZ6</accession>
<evidence type="ECO:0000313" key="2">
    <source>
        <dbReference type="Proteomes" id="UP000018130"/>
    </source>
</evidence>
<protein>
    <submittedName>
        <fullName evidence="1">Uncharacterized protein</fullName>
    </submittedName>
</protein>
<name>T2JQZ6_CROWT</name>
<dbReference type="EMBL" id="CAQN01000632">
    <property type="protein sequence ID" value="CCQ67655.1"/>
    <property type="molecule type" value="Genomic_DNA"/>
</dbReference>
<reference evidence="1 2" key="2">
    <citation type="submission" date="2013-09" db="EMBL/GenBank/DDBJ databases">
        <title>Whole genome comparison of six Crocosphaera watsonii strains with differing phenotypes.</title>
        <authorList>
            <person name="Bench S.R."/>
            <person name="Heller P."/>
            <person name="Frank I."/>
            <person name="Arciniega M."/>
            <person name="Shilova I.N."/>
            <person name="Zehr J.P."/>
        </authorList>
    </citation>
    <scope>NUCLEOTIDE SEQUENCE [LARGE SCALE GENOMIC DNA]</scope>
    <source>
        <strain evidence="1 2">WH 0402</strain>
    </source>
</reference>
<comment type="caution">
    <text evidence="1">The sequence shown here is derived from an EMBL/GenBank/DDBJ whole genome shotgun (WGS) entry which is preliminary data.</text>
</comment>
<proteinExistence type="predicted"/>